<keyword evidence="1" id="KW-0472">Membrane</keyword>
<reference evidence="2" key="2">
    <citation type="journal article" date="2015" name="Fish Shellfish Immunol.">
        <title>Early steps in the European eel (Anguilla anguilla)-Vibrio vulnificus interaction in the gills: Role of the RtxA13 toxin.</title>
        <authorList>
            <person name="Callol A."/>
            <person name="Pajuelo D."/>
            <person name="Ebbesson L."/>
            <person name="Teles M."/>
            <person name="MacKenzie S."/>
            <person name="Amaro C."/>
        </authorList>
    </citation>
    <scope>NUCLEOTIDE SEQUENCE</scope>
</reference>
<dbReference type="EMBL" id="GBXM01022210">
    <property type="protein sequence ID" value="JAH86367.1"/>
    <property type="molecule type" value="Transcribed_RNA"/>
</dbReference>
<proteinExistence type="predicted"/>
<evidence type="ECO:0000256" key="1">
    <source>
        <dbReference type="SAM" id="Phobius"/>
    </source>
</evidence>
<accession>A0A0E9W7N8</accession>
<name>A0A0E9W7N8_ANGAN</name>
<dbReference type="AlphaFoldDB" id="A0A0E9W7N8"/>
<evidence type="ECO:0000313" key="2">
    <source>
        <dbReference type="EMBL" id="JAH86367.1"/>
    </source>
</evidence>
<feature type="transmembrane region" description="Helical" evidence="1">
    <location>
        <begin position="16"/>
        <end position="37"/>
    </location>
</feature>
<reference evidence="2" key="1">
    <citation type="submission" date="2014-11" db="EMBL/GenBank/DDBJ databases">
        <authorList>
            <person name="Amaro Gonzalez C."/>
        </authorList>
    </citation>
    <scope>NUCLEOTIDE SEQUENCE</scope>
</reference>
<keyword evidence="1" id="KW-0812">Transmembrane</keyword>
<sequence length="86" mass="10116">MQTSCTLQRNTSTSHFILAFYSYLYLLYILLTPRFVAKNITIDRIISLSKCKKIFINDCKEAFDILTEAEFPYCSYALLRSFIKRP</sequence>
<organism evidence="2">
    <name type="scientific">Anguilla anguilla</name>
    <name type="common">European freshwater eel</name>
    <name type="synonym">Muraena anguilla</name>
    <dbReference type="NCBI Taxonomy" id="7936"/>
    <lineage>
        <taxon>Eukaryota</taxon>
        <taxon>Metazoa</taxon>
        <taxon>Chordata</taxon>
        <taxon>Craniata</taxon>
        <taxon>Vertebrata</taxon>
        <taxon>Euteleostomi</taxon>
        <taxon>Actinopterygii</taxon>
        <taxon>Neopterygii</taxon>
        <taxon>Teleostei</taxon>
        <taxon>Anguilliformes</taxon>
        <taxon>Anguillidae</taxon>
        <taxon>Anguilla</taxon>
    </lineage>
</organism>
<keyword evidence="1" id="KW-1133">Transmembrane helix</keyword>
<protein>
    <submittedName>
        <fullName evidence="2">Uncharacterized protein</fullName>
    </submittedName>
</protein>